<protein>
    <submittedName>
        <fullName evidence="5">AraC family transcriptional regulator</fullName>
    </submittedName>
</protein>
<dbReference type="STRING" id="1235814.GCA_000613385_01161"/>
<keyword evidence="3" id="KW-0804">Transcription</keyword>
<dbReference type="InterPro" id="IPR020449">
    <property type="entry name" value="Tscrpt_reg_AraC-type_HTH"/>
</dbReference>
<proteinExistence type="predicted"/>
<evidence type="ECO:0000256" key="3">
    <source>
        <dbReference type="ARBA" id="ARBA00023163"/>
    </source>
</evidence>
<comment type="caution">
    <text evidence="5">The sequence shown here is derived from an EMBL/GenBank/DDBJ whole genome shotgun (WGS) entry which is preliminary data.</text>
</comment>
<reference evidence="5 6" key="1">
    <citation type="submission" date="2018-09" db="EMBL/GenBank/DDBJ databases">
        <title>Murine metabolic-syndrome-specific gut microbial biobank.</title>
        <authorList>
            <person name="Liu C."/>
        </authorList>
    </citation>
    <scope>NUCLEOTIDE SEQUENCE [LARGE SCALE GENOMIC DNA]</scope>
    <source>
        <strain evidence="5 6">0.1X-D8-26</strain>
    </source>
</reference>
<dbReference type="GO" id="GO:0043565">
    <property type="term" value="F:sequence-specific DNA binding"/>
    <property type="evidence" value="ECO:0007669"/>
    <property type="project" value="InterPro"/>
</dbReference>
<dbReference type="InterPro" id="IPR009057">
    <property type="entry name" value="Homeodomain-like_sf"/>
</dbReference>
<dbReference type="Proteomes" id="UP000267159">
    <property type="component" value="Unassembled WGS sequence"/>
</dbReference>
<keyword evidence="1" id="KW-0805">Transcription regulation</keyword>
<dbReference type="SUPFAM" id="SSF46689">
    <property type="entry name" value="Homeodomain-like"/>
    <property type="match status" value="1"/>
</dbReference>
<evidence type="ECO:0000313" key="6">
    <source>
        <dbReference type="Proteomes" id="UP000267159"/>
    </source>
</evidence>
<keyword evidence="2" id="KW-0238">DNA-binding</keyword>
<dbReference type="EMBL" id="RAZM01000040">
    <property type="protein sequence ID" value="RLT79644.1"/>
    <property type="molecule type" value="Genomic_DNA"/>
</dbReference>
<dbReference type="SMART" id="SM00342">
    <property type="entry name" value="HTH_ARAC"/>
    <property type="match status" value="1"/>
</dbReference>
<evidence type="ECO:0000259" key="4">
    <source>
        <dbReference type="PROSITE" id="PS01124"/>
    </source>
</evidence>
<organism evidence="5 6">
    <name type="scientific">Bacteroides acidifaciens</name>
    <dbReference type="NCBI Taxonomy" id="85831"/>
    <lineage>
        <taxon>Bacteria</taxon>
        <taxon>Pseudomonadati</taxon>
        <taxon>Bacteroidota</taxon>
        <taxon>Bacteroidia</taxon>
        <taxon>Bacteroidales</taxon>
        <taxon>Bacteroidaceae</taxon>
        <taxon>Bacteroides</taxon>
    </lineage>
</organism>
<gene>
    <name evidence="5" type="ORF">D7Y07_12540</name>
</gene>
<evidence type="ECO:0000256" key="2">
    <source>
        <dbReference type="ARBA" id="ARBA00023125"/>
    </source>
</evidence>
<dbReference type="InterPro" id="IPR018060">
    <property type="entry name" value="HTH_AraC"/>
</dbReference>
<dbReference type="Pfam" id="PF12833">
    <property type="entry name" value="HTH_18"/>
    <property type="match status" value="1"/>
</dbReference>
<dbReference type="AlphaFoldDB" id="A0A3L8A6L5"/>
<dbReference type="RefSeq" id="WP_121766525.1">
    <property type="nucleotide sequence ID" value="NZ_CASTSG010000032.1"/>
</dbReference>
<accession>A0A3L8A6L5</accession>
<sequence>MGDKILKIGTVHQCNCCLGSKTLHPMVSVIDLSKADLSPHTDIKFGFYTILLSECKCEAYTYGHRYYDFSDGTLVCLAPGESISIEANNKRLPSKGWILAFHPDLICGTPLGMNIKDYTLFSYHLKEALHVSLREKQVILEFMDKINQELERCIDRHSKKIISQYIELLLDYCVRFYERQFITRNEVNKQIIERFDKILDNHFETKPAQTFDMLSNETYAGLLHLSSEYFNDLLKYETGKSFKEYVQFKRFEKAKEWLTNTDKPLSQITQELGFQNPQYFSRLFKKITGCSPNDFRMPN</sequence>
<dbReference type="GO" id="GO:0003700">
    <property type="term" value="F:DNA-binding transcription factor activity"/>
    <property type="evidence" value="ECO:0007669"/>
    <property type="project" value="InterPro"/>
</dbReference>
<name>A0A3L8A6L5_9BACE</name>
<evidence type="ECO:0000256" key="1">
    <source>
        <dbReference type="ARBA" id="ARBA00023015"/>
    </source>
</evidence>
<dbReference type="PRINTS" id="PR00032">
    <property type="entry name" value="HTHARAC"/>
</dbReference>
<dbReference type="Gene3D" id="1.10.10.60">
    <property type="entry name" value="Homeodomain-like"/>
    <property type="match status" value="2"/>
</dbReference>
<feature type="domain" description="HTH araC/xylS-type" evidence="4">
    <location>
        <begin position="193"/>
        <end position="298"/>
    </location>
</feature>
<dbReference type="PANTHER" id="PTHR43280:SF32">
    <property type="entry name" value="TRANSCRIPTIONAL REGULATORY PROTEIN"/>
    <property type="match status" value="1"/>
</dbReference>
<dbReference type="PROSITE" id="PS01124">
    <property type="entry name" value="HTH_ARAC_FAMILY_2"/>
    <property type="match status" value="1"/>
</dbReference>
<evidence type="ECO:0000313" key="5">
    <source>
        <dbReference type="EMBL" id="RLT79644.1"/>
    </source>
</evidence>
<dbReference type="PANTHER" id="PTHR43280">
    <property type="entry name" value="ARAC-FAMILY TRANSCRIPTIONAL REGULATOR"/>
    <property type="match status" value="1"/>
</dbReference>